<evidence type="ECO:0000313" key="2">
    <source>
        <dbReference type="EMBL" id="EFH70665.1"/>
    </source>
</evidence>
<keyword evidence="3" id="KW-1185">Reference proteome</keyword>
<proteinExistence type="predicted"/>
<dbReference type="Gramene" id="fgenesh1_pg.C_scaffold_1004009">
    <property type="protein sequence ID" value="fgenesh1_pg.C_scaffold_1004009"/>
    <property type="gene ID" value="fgenesh1_pg.C_scaffold_1004009"/>
</dbReference>
<feature type="transmembrane region" description="Helical" evidence="1">
    <location>
        <begin position="122"/>
        <end position="145"/>
    </location>
</feature>
<sequence>MANNEVQANQFGRQNAAVSDVLAKPLRTCCCDKRWIYQLIIMQVLITGTYVTLYLHLRKNLDDDYHRFVVYLMSLHLLSAIIQIRSTNWFLAAGSFSRVSGITAIFLLLLKISPLIAMNVCLPILLWFGITLIYHLCLMCFGAIVDVDDVEAQLAAQGLP</sequence>
<protein>
    <submittedName>
        <fullName evidence="2">Predicted protein</fullName>
    </submittedName>
</protein>
<feature type="transmembrane region" description="Helical" evidence="1">
    <location>
        <begin position="35"/>
        <end position="56"/>
    </location>
</feature>
<keyword evidence="1" id="KW-1133">Transmembrane helix</keyword>
<evidence type="ECO:0000256" key="1">
    <source>
        <dbReference type="SAM" id="Phobius"/>
    </source>
</evidence>
<feature type="transmembrane region" description="Helical" evidence="1">
    <location>
        <begin position="68"/>
        <end position="84"/>
    </location>
</feature>
<keyword evidence="1" id="KW-0472">Membrane</keyword>
<organism evidence="3">
    <name type="scientific">Arabidopsis lyrata subsp. lyrata</name>
    <name type="common">Lyre-leaved rock-cress</name>
    <dbReference type="NCBI Taxonomy" id="81972"/>
    <lineage>
        <taxon>Eukaryota</taxon>
        <taxon>Viridiplantae</taxon>
        <taxon>Streptophyta</taxon>
        <taxon>Embryophyta</taxon>
        <taxon>Tracheophyta</taxon>
        <taxon>Spermatophyta</taxon>
        <taxon>Magnoliopsida</taxon>
        <taxon>eudicotyledons</taxon>
        <taxon>Gunneridae</taxon>
        <taxon>Pentapetalae</taxon>
        <taxon>rosids</taxon>
        <taxon>malvids</taxon>
        <taxon>Brassicales</taxon>
        <taxon>Brassicaceae</taxon>
        <taxon>Camelineae</taxon>
        <taxon>Arabidopsis</taxon>
    </lineage>
</organism>
<feature type="transmembrane region" description="Helical" evidence="1">
    <location>
        <begin position="90"/>
        <end position="110"/>
    </location>
</feature>
<dbReference type="Proteomes" id="UP000008694">
    <property type="component" value="Unassembled WGS sequence"/>
</dbReference>
<gene>
    <name evidence="2" type="ORF">ARALYDRAFT_337444</name>
</gene>
<name>D7KJL8_ARALL</name>
<dbReference type="EMBL" id="GL348713">
    <property type="protein sequence ID" value="EFH70665.1"/>
    <property type="molecule type" value="Genomic_DNA"/>
</dbReference>
<accession>D7KJL8</accession>
<dbReference type="HOGENOM" id="CLU_1663224_0_0_1"/>
<evidence type="ECO:0000313" key="3">
    <source>
        <dbReference type="Proteomes" id="UP000008694"/>
    </source>
</evidence>
<reference evidence="3" key="1">
    <citation type="journal article" date="2011" name="Nat. Genet.">
        <title>The Arabidopsis lyrata genome sequence and the basis of rapid genome size change.</title>
        <authorList>
            <person name="Hu T.T."/>
            <person name="Pattyn P."/>
            <person name="Bakker E.G."/>
            <person name="Cao J."/>
            <person name="Cheng J.-F."/>
            <person name="Clark R.M."/>
            <person name="Fahlgren N."/>
            <person name="Fawcett J.A."/>
            <person name="Grimwood J."/>
            <person name="Gundlach H."/>
            <person name="Haberer G."/>
            <person name="Hollister J.D."/>
            <person name="Ossowski S."/>
            <person name="Ottilar R.P."/>
            <person name="Salamov A.A."/>
            <person name="Schneeberger K."/>
            <person name="Spannagl M."/>
            <person name="Wang X."/>
            <person name="Yang L."/>
            <person name="Nasrallah M.E."/>
            <person name="Bergelson J."/>
            <person name="Carrington J.C."/>
            <person name="Gaut B.S."/>
            <person name="Schmutz J."/>
            <person name="Mayer K.F.X."/>
            <person name="Van de Peer Y."/>
            <person name="Grigoriev I.V."/>
            <person name="Nordborg M."/>
            <person name="Weigel D."/>
            <person name="Guo Y.-L."/>
        </authorList>
    </citation>
    <scope>NUCLEOTIDE SEQUENCE [LARGE SCALE GENOMIC DNA]</scope>
    <source>
        <strain evidence="3">cv. MN47</strain>
    </source>
</reference>
<dbReference type="AlphaFoldDB" id="D7KJL8"/>
<keyword evidence="1" id="KW-0812">Transmembrane</keyword>